<evidence type="ECO:0000313" key="3">
    <source>
        <dbReference type="EMBL" id="NYD43376.1"/>
    </source>
</evidence>
<evidence type="ECO:0000256" key="1">
    <source>
        <dbReference type="SAM" id="SignalP"/>
    </source>
</evidence>
<dbReference type="RefSeq" id="WP_179664902.1">
    <property type="nucleotide sequence ID" value="NZ_JACCBG010000001.1"/>
</dbReference>
<dbReference type="AlphaFoldDB" id="A0A7Y9E8W3"/>
<keyword evidence="1" id="KW-0732">Signal</keyword>
<reference evidence="3 4" key="1">
    <citation type="submission" date="2020-07" db="EMBL/GenBank/DDBJ databases">
        <title>Sequencing the genomes of 1000 actinobacteria strains.</title>
        <authorList>
            <person name="Klenk H.-P."/>
        </authorList>
    </citation>
    <scope>NUCLEOTIDE SEQUENCE [LARGE SCALE GENOMIC DNA]</scope>
    <source>
        <strain evidence="3 4">DSM 21350</strain>
    </source>
</reference>
<sequence>MKLIKMAGALAVAGLVVAGLVTPAGAAQARPAECTNAELTASYHRTDAGMNHVYGRIVLRNTSDHACTVRGYGGLSFVGHGDGTQIGAAAQRTPSRVRTIVVRPGQRVVSEVAQGRTAPYPKRRCHPTHVDGFRVYLPDETRAQYVPHPTRGCRNPHVHLLAHQAYRRP</sequence>
<name>A0A7Y9E8W3_9ACTN</name>
<comment type="caution">
    <text evidence="3">The sequence shown here is derived from an EMBL/GenBank/DDBJ whole genome shotgun (WGS) entry which is preliminary data.</text>
</comment>
<gene>
    <name evidence="3" type="ORF">BJZ21_003459</name>
</gene>
<accession>A0A7Y9E8W3</accession>
<feature type="domain" description="DUF4232" evidence="2">
    <location>
        <begin position="34"/>
        <end position="157"/>
    </location>
</feature>
<feature type="signal peptide" evidence="1">
    <location>
        <begin position="1"/>
        <end position="26"/>
    </location>
</feature>
<organism evidence="3 4">
    <name type="scientific">Nocardioides panaciterrulae</name>
    <dbReference type="NCBI Taxonomy" id="661492"/>
    <lineage>
        <taxon>Bacteria</taxon>
        <taxon>Bacillati</taxon>
        <taxon>Actinomycetota</taxon>
        <taxon>Actinomycetes</taxon>
        <taxon>Propionibacteriales</taxon>
        <taxon>Nocardioidaceae</taxon>
        <taxon>Nocardioides</taxon>
    </lineage>
</organism>
<dbReference type="Pfam" id="PF14016">
    <property type="entry name" value="DUF4232"/>
    <property type="match status" value="1"/>
</dbReference>
<keyword evidence="4" id="KW-1185">Reference proteome</keyword>
<evidence type="ECO:0000259" key="2">
    <source>
        <dbReference type="Pfam" id="PF14016"/>
    </source>
</evidence>
<feature type="chain" id="PRO_5039456198" description="DUF4232 domain-containing protein" evidence="1">
    <location>
        <begin position="27"/>
        <end position="169"/>
    </location>
</feature>
<dbReference type="EMBL" id="JACCBG010000001">
    <property type="protein sequence ID" value="NYD43376.1"/>
    <property type="molecule type" value="Genomic_DNA"/>
</dbReference>
<evidence type="ECO:0000313" key="4">
    <source>
        <dbReference type="Proteomes" id="UP000535511"/>
    </source>
</evidence>
<dbReference type="InterPro" id="IPR025326">
    <property type="entry name" value="DUF4232"/>
</dbReference>
<proteinExistence type="predicted"/>
<dbReference type="Proteomes" id="UP000535511">
    <property type="component" value="Unassembled WGS sequence"/>
</dbReference>
<protein>
    <recommendedName>
        <fullName evidence="2">DUF4232 domain-containing protein</fullName>
    </recommendedName>
</protein>